<dbReference type="GO" id="GO:0005829">
    <property type="term" value="C:cytosol"/>
    <property type="evidence" value="ECO:0007669"/>
    <property type="project" value="TreeGrafter"/>
</dbReference>
<dbReference type="PANTHER" id="PTHR46797:SF1">
    <property type="entry name" value="METHYLPHOSPHONATE SYNTHASE"/>
    <property type="match status" value="1"/>
</dbReference>
<dbReference type="AlphaFoldDB" id="A0A1N7KEV9"/>
<dbReference type="Pfam" id="PF01381">
    <property type="entry name" value="HTH_3"/>
    <property type="match status" value="1"/>
</dbReference>
<dbReference type="PROSITE" id="PS50943">
    <property type="entry name" value="HTH_CROC1"/>
    <property type="match status" value="1"/>
</dbReference>
<dbReference type="GO" id="GO:0003677">
    <property type="term" value="F:DNA binding"/>
    <property type="evidence" value="ECO:0007669"/>
    <property type="project" value="UniProtKB-KW"/>
</dbReference>
<dbReference type="CDD" id="cd00093">
    <property type="entry name" value="HTH_XRE"/>
    <property type="match status" value="1"/>
</dbReference>
<dbReference type="SMART" id="SM00530">
    <property type="entry name" value="HTH_XRE"/>
    <property type="match status" value="1"/>
</dbReference>
<evidence type="ECO:0000259" key="2">
    <source>
        <dbReference type="PROSITE" id="PS50943"/>
    </source>
</evidence>
<reference evidence="4" key="1">
    <citation type="submission" date="2017-01" db="EMBL/GenBank/DDBJ databases">
        <authorList>
            <person name="Varghese N."/>
            <person name="Submissions S."/>
        </authorList>
    </citation>
    <scope>NUCLEOTIDE SEQUENCE [LARGE SCALE GENOMIC DNA]</scope>
    <source>
        <strain evidence="4">DSM 46698</strain>
    </source>
</reference>
<dbReference type="SUPFAM" id="SSF47413">
    <property type="entry name" value="lambda repressor-like DNA-binding domains"/>
    <property type="match status" value="1"/>
</dbReference>
<organism evidence="3 4">
    <name type="scientific">Belliella pelovolcani</name>
    <dbReference type="NCBI Taxonomy" id="529505"/>
    <lineage>
        <taxon>Bacteria</taxon>
        <taxon>Pseudomonadati</taxon>
        <taxon>Bacteroidota</taxon>
        <taxon>Cytophagia</taxon>
        <taxon>Cytophagales</taxon>
        <taxon>Cyclobacteriaceae</taxon>
        <taxon>Belliella</taxon>
    </lineage>
</organism>
<gene>
    <name evidence="3" type="ORF">SAMN05421761_10227</name>
</gene>
<dbReference type="Gene3D" id="1.10.260.40">
    <property type="entry name" value="lambda repressor-like DNA-binding domains"/>
    <property type="match status" value="1"/>
</dbReference>
<dbReference type="InterPro" id="IPR050807">
    <property type="entry name" value="TransReg_Diox_bact_type"/>
</dbReference>
<dbReference type="PANTHER" id="PTHR46797">
    <property type="entry name" value="HTH-TYPE TRANSCRIPTIONAL REGULATOR"/>
    <property type="match status" value="1"/>
</dbReference>
<dbReference type="InterPro" id="IPR010982">
    <property type="entry name" value="Lambda_DNA-bd_dom_sf"/>
</dbReference>
<protein>
    <submittedName>
        <fullName evidence="3">DNA-binding transcriptional regulator, XRE-family HTH domain</fullName>
    </submittedName>
</protein>
<dbReference type="GO" id="GO:0003700">
    <property type="term" value="F:DNA-binding transcription factor activity"/>
    <property type="evidence" value="ECO:0007669"/>
    <property type="project" value="TreeGrafter"/>
</dbReference>
<dbReference type="Proteomes" id="UP000186026">
    <property type="component" value="Unassembled WGS sequence"/>
</dbReference>
<evidence type="ECO:0000256" key="1">
    <source>
        <dbReference type="ARBA" id="ARBA00023125"/>
    </source>
</evidence>
<dbReference type="OrthoDB" id="9814553at2"/>
<name>A0A1N7KEV9_9BACT</name>
<dbReference type="EMBL" id="FTOP01000002">
    <property type="protein sequence ID" value="SIS60138.1"/>
    <property type="molecule type" value="Genomic_DNA"/>
</dbReference>
<sequence>MDIKEKFGNRLKALRKEKGLSQEELALKSGLNRPYISGIEQGKRNVSLEVMEKLAEALGVGIGSMVRF</sequence>
<accession>A0A1N7KEV9</accession>
<keyword evidence="4" id="KW-1185">Reference proteome</keyword>
<dbReference type="InterPro" id="IPR001387">
    <property type="entry name" value="Cro/C1-type_HTH"/>
</dbReference>
<dbReference type="RefSeq" id="WP_076498796.1">
    <property type="nucleotide sequence ID" value="NZ_FTOP01000002.1"/>
</dbReference>
<feature type="domain" description="HTH cro/C1-type" evidence="2">
    <location>
        <begin position="11"/>
        <end position="65"/>
    </location>
</feature>
<evidence type="ECO:0000313" key="3">
    <source>
        <dbReference type="EMBL" id="SIS60138.1"/>
    </source>
</evidence>
<dbReference type="STRING" id="529505.SAMN05421761_10227"/>
<keyword evidence="1 3" id="KW-0238">DNA-binding</keyword>
<evidence type="ECO:0000313" key="4">
    <source>
        <dbReference type="Proteomes" id="UP000186026"/>
    </source>
</evidence>
<proteinExistence type="predicted"/>